<dbReference type="PANTHER" id="PTHR12224">
    <property type="entry name" value="BETA-1,4-MANNOSYL-GLYCOPROTEIN BETA-1,4-N-ACETYLGLUCOSAMINYL-TRANSFERASE"/>
    <property type="match status" value="1"/>
</dbReference>
<dbReference type="InterPro" id="IPR006813">
    <property type="entry name" value="Glyco_trans_17"/>
</dbReference>
<evidence type="ECO:0000313" key="2">
    <source>
        <dbReference type="Proteomes" id="UP000295131"/>
    </source>
</evidence>
<dbReference type="Pfam" id="PF04724">
    <property type="entry name" value="Glyco_transf_17"/>
    <property type="match status" value="1"/>
</dbReference>
<dbReference type="EMBL" id="SMSI01000004">
    <property type="protein sequence ID" value="TDH34332.1"/>
    <property type="molecule type" value="Genomic_DNA"/>
</dbReference>
<dbReference type="AlphaFoldDB" id="A0A4R5PHM8"/>
<comment type="caution">
    <text evidence="1">The sequence shown here is derived from an EMBL/GenBank/DDBJ whole genome shotgun (WGS) entry which is preliminary data.</text>
</comment>
<dbReference type="GO" id="GO:0006044">
    <property type="term" value="P:N-acetylglucosamine metabolic process"/>
    <property type="evidence" value="ECO:0007669"/>
    <property type="project" value="TreeGrafter"/>
</dbReference>
<name>A0A4R5PHM8_9HYPH</name>
<dbReference type="GO" id="GO:0016020">
    <property type="term" value="C:membrane"/>
    <property type="evidence" value="ECO:0007669"/>
    <property type="project" value="InterPro"/>
</dbReference>
<reference evidence="1 2" key="1">
    <citation type="journal article" date="2013" name="Int. J. Syst. Evol. Microbiol.">
        <title>Hoeflea suaedae sp. nov., an endophytic bacterium isolated from the root of the halophyte Suaeda maritima.</title>
        <authorList>
            <person name="Chung E.J."/>
            <person name="Park J.A."/>
            <person name="Pramanik P."/>
            <person name="Bibi F."/>
            <person name="Jeon C.O."/>
            <person name="Chung Y.R."/>
        </authorList>
    </citation>
    <scope>NUCLEOTIDE SEQUENCE [LARGE SCALE GENOMIC DNA]</scope>
    <source>
        <strain evidence="1 2">YC6898</strain>
    </source>
</reference>
<sequence>MWGGRMSRLFDCFIYDDEDLVYQRIAMLAPVVDTFFIMEGSHTFQGALRNPTFDLLRVPETIRHKIRHSVCDLSEAVASGDSWKVEYAQRNALMAVLDEAENDDFILLSDIDEIPFPSVLSPRKLRPALLCLLMCYFYVDYISETRPVWKRPVLFRKSQIGQYGLTFQDIRDGKMNEHIGLMPDAGLHLSYLGGVERIYAKLAKFSHTELHSYQGVDRASFEAKIKEGRDIFDRRDVWGRLDRLPSGYAEFDADFIAAHRAPADVRLLDMASVEASLRKVRRKAAPKRLRTWLRKHF</sequence>
<gene>
    <name evidence="1" type="ORF">E2A64_16830</name>
</gene>
<dbReference type="GO" id="GO:0003830">
    <property type="term" value="F:beta-1,4-mannosylglycoprotein 4-beta-N-acetylglucosaminyltransferase activity"/>
    <property type="evidence" value="ECO:0007669"/>
    <property type="project" value="InterPro"/>
</dbReference>
<evidence type="ECO:0008006" key="3">
    <source>
        <dbReference type="Google" id="ProtNLM"/>
    </source>
</evidence>
<dbReference type="PANTHER" id="PTHR12224:SF0">
    <property type="entry name" value="BETA-1,4-MANNOSYL-GLYCOPROTEIN 4-BETA-N-ACETYLGLUCOSAMINYLTRANSFERASE"/>
    <property type="match status" value="1"/>
</dbReference>
<protein>
    <recommendedName>
        <fullName evidence="3">Glycosyl transferase family 17</fullName>
    </recommendedName>
</protein>
<proteinExistence type="predicted"/>
<evidence type="ECO:0000313" key="1">
    <source>
        <dbReference type="EMBL" id="TDH34332.1"/>
    </source>
</evidence>
<keyword evidence="2" id="KW-1185">Reference proteome</keyword>
<dbReference type="Proteomes" id="UP000295131">
    <property type="component" value="Unassembled WGS sequence"/>
</dbReference>
<accession>A0A4R5PHM8</accession>
<organism evidence="1 2">
    <name type="scientific">Pseudohoeflea suaedae</name>
    <dbReference type="NCBI Taxonomy" id="877384"/>
    <lineage>
        <taxon>Bacteria</taxon>
        <taxon>Pseudomonadati</taxon>
        <taxon>Pseudomonadota</taxon>
        <taxon>Alphaproteobacteria</taxon>
        <taxon>Hyphomicrobiales</taxon>
        <taxon>Rhizobiaceae</taxon>
        <taxon>Pseudohoeflea</taxon>
    </lineage>
</organism>